<name>A0ABW4Q250_9MICC</name>
<sequence>MTTVSFAGVPTFADPDLLDTEAEAIKAAGARVKEIAANCSAVWVELGAVYSAPESAEVLAAFTPVDSFGEETQTVSALIATALTTFAATARTLKTTYNSLVLQAGQNSGSDDDAADVAAANQDTQILVDQLARDYQEAEAVCIAALGAASGQVYSPGWVDTLGIGTSTVNEIVDRVQHSQFHVRVPLETVRSPRVFDLELGPPIRPTGPLHMDDMPYDYIDADGKKWTQTPSGLLVRTGTTADVTRPPIDVENYQRPGPQLTTPDRVTSPPDWARNAGRGLFVVDVGMTVWSHGTSQYNEDLVNHPEWTDGQRAASVTEDVVIVGGTSLAGGAAGALAGAKGGAVLGAAIGSVIPGAGTAAGALVGGIVGAVGGGIIGSKVGEQVGEGIKDVWNSLWD</sequence>
<accession>A0ABW4Q250</accession>
<organism evidence="2 3">
    <name type="scientific">Arthrobacter flavus</name>
    <dbReference type="NCBI Taxonomy" id="95172"/>
    <lineage>
        <taxon>Bacteria</taxon>
        <taxon>Bacillati</taxon>
        <taxon>Actinomycetota</taxon>
        <taxon>Actinomycetes</taxon>
        <taxon>Micrococcales</taxon>
        <taxon>Micrococcaceae</taxon>
        <taxon>Arthrobacter</taxon>
    </lineage>
</organism>
<evidence type="ECO:0000256" key="1">
    <source>
        <dbReference type="SAM" id="MobiDB-lite"/>
    </source>
</evidence>
<comment type="caution">
    <text evidence="2">The sequence shown here is derived from an EMBL/GenBank/DDBJ whole genome shotgun (WGS) entry which is preliminary data.</text>
</comment>
<dbReference type="RefSeq" id="WP_343877335.1">
    <property type="nucleotide sequence ID" value="NZ_BAAAIJ010000004.1"/>
</dbReference>
<feature type="region of interest" description="Disordered" evidence="1">
    <location>
        <begin position="246"/>
        <end position="271"/>
    </location>
</feature>
<reference evidence="3" key="1">
    <citation type="journal article" date="2019" name="Int. J. Syst. Evol. Microbiol.">
        <title>The Global Catalogue of Microorganisms (GCM) 10K type strain sequencing project: providing services to taxonomists for standard genome sequencing and annotation.</title>
        <authorList>
            <consortium name="The Broad Institute Genomics Platform"/>
            <consortium name="The Broad Institute Genome Sequencing Center for Infectious Disease"/>
            <person name="Wu L."/>
            <person name="Ma J."/>
        </authorList>
    </citation>
    <scope>NUCLEOTIDE SEQUENCE [LARGE SCALE GENOMIC DNA]</scope>
    <source>
        <strain evidence="3">JCM 11496</strain>
    </source>
</reference>
<gene>
    <name evidence="2" type="ORF">ACFSFX_01565</name>
</gene>
<evidence type="ECO:0000313" key="2">
    <source>
        <dbReference type="EMBL" id="MFD1845284.1"/>
    </source>
</evidence>
<dbReference type="PANTHER" id="PTHR21525">
    <property type="entry name" value="MOTILE SPERM PROTEIN"/>
    <property type="match status" value="1"/>
</dbReference>
<proteinExistence type="predicted"/>
<evidence type="ECO:0000313" key="3">
    <source>
        <dbReference type="Proteomes" id="UP001597307"/>
    </source>
</evidence>
<dbReference type="PANTHER" id="PTHR21525:SF9">
    <property type="entry name" value="CHANNEL_COLICIN DOMAIN-CONTAINING PROTEIN"/>
    <property type="match status" value="1"/>
</dbReference>
<evidence type="ECO:0008006" key="4">
    <source>
        <dbReference type="Google" id="ProtNLM"/>
    </source>
</evidence>
<protein>
    <recommendedName>
        <fullName evidence="4">Glycine zipper</fullName>
    </recommendedName>
</protein>
<dbReference type="Proteomes" id="UP001597307">
    <property type="component" value="Unassembled WGS sequence"/>
</dbReference>
<dbReference type="EMBL" id="JBHUGA010000004">
    <property type="protein sequence ID" value="MFD1845284.1"/>
    <property type="molecule type" value="Genomic_DNA"/>
</dbReference>
<keyword evidence="3" id="KW-1185">Reference proteome</keyword>